<proteinExistence type="predicted"/>
<dbReference type="GO" id="GO:0000981">
    <property type="term" value="F:DNA-binding transcription factor activity, RNA polymerase II-specific"/>
    <property type="evidence" value="ECO:0007669"/>
    <property type="project" value="TreeGrafter"/>
</dbReference>
<evidence type="ECO:0000259" key="7">
    <source>
        <dbReference type="PROSITE" id="PS50157"/>
    </source>
</evidence>
<dbReference type="EMBL" id="CAQQ02049254">
    <property type="status" value="NOT_ANNOTATED_CDS"/>
    <property type="molecule type" value="Genomic_DNA"/>
</dbReference>
<reference evidence="9" key="1">
    <citation type="submission" date="2013-02" db="EMBL/GenBank/DDBJ databases">
        <authorList>
            <person name="Hughes D."/>
        </authorList>
    </citation>
    <scope>NUCLEOTIDE SEQUENCE</scope>
    <source>
        <strain>Durham</strain>
        <strain evidence="9">NC isolate 2 -- Noor lab</strain>
    </source>
</reference>
<name>T1GBW1_MEGSC</name>
<reference evidence="8" key="2">
    <citation type="submission" date="2015-06" db="UniProtKB">
        <authorList>
            <consortium name="EnsemblMetazoa"/>
        </authorList>
    </citation>
    <scope>IDENTIFICATION</scope>
</reference>
<keyword evidence="3 6" id="KW-0863">Zinc-finger</keyword>
<evidence type="ECO:0000256" key="3">
    <source>
        <dbReference type="ARBA" id="ARBA00022771"/>
    </source>
</evidence>
<protein>
    <recommendedName>
        <fullName evidence="7">C2H2-type domain-containing protein</fullName>
    </recommendedName>
</protein>
<dbReference type="EnsemblMetazoa" id="MESCA000750-RA">
    <property type="protein sequence ID" value="MESCA000750-PA"/>
    <property type="gene ID" value="MESCA000750"/>
</dbReference>
<keyword evidence="9" id="KW-1185">Reference proteome</keyword>
<dbReference type="PROSITE" id="PS00028">
    <property type="entry name" value="ZINC_FINGER_C2H2_1"/>
    <property type="match status" value="4"/>
</dbReference>
<accession>T1GBW1</accession>
<evidence type="ECO:0000313" key="9">
    <source>
        <dbReference type="Proteomes" id="UP000015102"/>
    </source>
</evidence>
<dbReference type="STRING" id="36166.T1GBW1"/>
<keyword evidence="4" id="KW-0862">Zinc</keyword>
<dbReference type="GO" id="GO:0000978">
    <property type="term" value="F:RNA polymerase II cis-regulatory region sequence-specific DNA binding"/>
    <property type="evidence" value="ECO:0007669"/>
    <property type="project" value="TreeGrafter"/>
</dbReference>
<feature type="domain" description="C2H2-type" evidence="7">
    <location>
        <begin position="58"/>
        <end position="85"/>
    </location>
</feature>
<dbReference type="PROSITE" id="PS50157">
    <property type="entry name" value="ZINC_FINGER_C2H2_2"/>
    <property type="match status" value="3"/>
</dbReference>
<sequence length="191" mass="21649">YCCNICPKKFTQVTSLNTHLQAHAGLVGYCCPQCPDKMFKQQSQLQSHMKSHGLSFPYECAKCDEKFLHLQHLDKHLKMHEEYKYKCDLCTSSFNQEESLKKHQQRHLDGRYVKCPVANCNEAFAIKQQLSKHLLSGHAHSELPISKRSKKNNIIHNNSLASTSSGPTTSSIQIISQQHIPITTTPGPSFI</sequence>
<evidence type="ECO:0000256" key="1">
    <source>
        <dbReference type="ARBA" id="ARBA00022723"/>
    </source>
</evidence>
<evidence type="ECO:0000256" key="5">
    <source>
        <dbReference type="ARBA" id="ARBA00023242"/>
    </source>
</evidence>
<dbReference type="GO" id="GO:0005667">
    <property type="term" value="C:transcription regulator complex"/>
    <property type="evidence" value="ECO:0007669"/>
    <property type="project" value="TreeGrafter"/>
</dbReference>
<dbReference type="SUPFAM" id="SSF57667">
    <property type="entry name" value="beta-beta-alpha zinc fingers"/>
    <property type="match status" value="3"/>
</dbReference>
<organism evidence="8 9">
    <name type="scientific">Megaselia scalaris</name>
    <name type="common">Humpbacked fly</name>
    <name type="synonym">Phora scalaris</name>
    <dbReference type="NCBI Taxonomy" id="36166"/>
    <lineage>
        <taxon>Eukaryota</taxon>
        <taxon>Metazoa</taxon>
        <taxon>Ecdysozoa</taxon>
        <taxon>Arthropoda</taxon>
        <taxon>Hexapoda</taxon>
        <taxon>Insecta</taxon>
        <taxon>Pterygota</taxon>
        <taxon>Neoptera</taxon>
        <taxon>Endopterygota</taxon>
        <taxon>Diptera</taxon>
        <taxon>Brachycera</taxon>
        <taxon>Muscomorpha</taxon>
        <taxon>Platypezoidea</taxon>
        <taxon>Phoridae</taxon>
        <taxon>Megaseliini</taxon>
        <taxon>Megaselia</taxon>
    </lineage>
</organism>
<evidence type="ECO:0000256" key="4">
    <source>
        <dbReference type="ARBA" id="ARBA00022833"/>
    </source>
</evidence>
<feature type="domain" description="C2H2-type" evidence="7">
    <location>
        <begin position="1"/>
        <end position="25"/>
    </location>
</feature>
<keyword evidence="5" id="KW-0539">Nucleus</keyword>
<evidence type="ECO:0000256" key="6">
    <source>
        <dbReference type="PROSITE-ProRule" id="PRU00042"/>
    </source>
</evidence>
<dbReference type="GO" id="GO:0008270">
    <property type="term" value="F:zinc ion binding"/>
    <property type="evidence" value="ECO:0007669"/>
    <property type="project" value="UniProtKB-KW"/>
</dbReference>
<dbReference type="Pfam" id="PF00096">
    <property type="entry name" value="zf-C2H2"/>
    <property type="match status" value="1"/>
</dbReference>
<keyword evidence="1" id="KW-0479">Metal-binding</keyword>
<dbReference type="GO" id="GO:0031519">
    <property type="term" value="C:PcG protein complex"/>
    <property type="evidence" value="ECO:0007669"/>
    <property type="project" value="TreeGrafter"/>
</dbReference>
<dbReference type="PANTHER" id="PTHR14003">
    <property type="entry name" value="TRANSCRIPTIONAL REPRESSOR PROTEIN YY"/>
    <property type="match status" value="1"/>
</dbReference>
<dbReference type="OMA" id="GHEERAH"/>
<evidence type="ECO:0000256" key="2">
    <source>
        <dbReference type="ARBA" id="ARBA00022737"/>
    </source>
</evidence>
<dbReference type="GO" id="GO:0000785">
    <property type="term" value="C:chromatin"/>
    <property type="evidence" value="ECO:0007669"/>
    <property type="project" value="TreeGrafter"/>
</dbReference>
<dbReference type="HOGENOM" id="CLU_1424813_0_0_1"/>
<dbReference type="InterPro" id="IPR036236">
    <property type="entry name" value="Znf_C2H2_sf"/>
</dbReference>
<dbReference type="Gene3D" id="3.30.160.60">
    <property type="entry name" value="Classic Zinc Finger"/>
    <property type="match status" value="3"/>
</dbReference>
<dbReference type="Pfam" id="PF13894">
    <property type="entry name" value="zf-C2H2_4"/>
    <property type="match status" value="2"/>
</dbReference>
<keyword evidence="2" id="KW-0677">Repeat</keyword>
<dbReference type="AlphaFoldDB" id="T1GBW1"/>
<feature type="domain" description="C2H2-type" evidence="7">
    <location>
        <begin position="85"/>
        <end position="112"/>
    </location>
</feature>
<evidence type="ECO:0000313" key="8">
    <source>
        <dbReference type="EnsemblMetazoa" id="MESCA000750-PA"/>
    </source>
</evidence>
<dbReference type="SMART" id="SM00355">
    <property type="entry name" value="ZnF_C2H2"/>
    <property type="match status" value="5"/>
</dbReference>
<dbReference type="Proteomes" id="UP000015102">
    <property type="component" value="Unassembled WGS sequence"/>
</dbReference>
<dbReference type="PANTHER" id="PTHR14003:SF23">
    <property type="entry name" value="ZINC FINGER PROTEIN 143"/>
    <property type="match status" value="1"/>
</dbReference>
<dbReference type="InterPro" id="IPR013087">
    <property type="entry name" value="Znf_C2H2_type"/>
</dbReference>